<comment type="caution">
    <text evidence="2">The sequence shown here is derived from an EMBL/GenBank/DDBJ whole genome shotgun (WGS) entry which is preliminary data.</text>
</comment>
<evidence type="ECO:0000313" key="2">
    <source>
        <dbReference type="EMBL" id="MFD1300760.1"/>
    </source>
</evidence>
<proteinExistence type="predicted"/>
<reference evidence="3" key="1">
    <citation type="journal article" date="2019" name="Int. J. Syst. Evol. Microbiol.">
        <title>The Global Catalogue of Microorganisms (GCM) 10K type strain sequencing project: providing services to taxonomists for standard genome sequencing and annotation.</title>
        <authorList>
            <consortium name="The Broad Institute Genomics Platform"/>
            <consortium name="The Broad Institute Genome Sequencing Center for Infectious Disease"/>
            <person name="Wu L."/>
            <person name="Ma J."/>
        </authorList>
    </citation>
    <scope>NUCLEOTIDE SEQUENCE [LARGE SCALE GENOMIC DNA]</scope>
    <source>
        <strain evidence="3">CCUG 56108</strain>
    </source>
</reference>
<organism evidence="2 3">
    <name type="scientific">Methylobacterium marchantiae</name>
    <dbReference type="NCBI Taxonomy" id="600331"/>
    <lineage>
        <taxon>Bacteria</taxon>
        <taxon>Pseudomonadati</taxon>
        <taxon>Pseudomonadota</taxon>
        <taxon>Alphaproteobacteria</taxon>
        <taxon>Hyphomicrobiales</taxon>
        <taxon>Methylobacteriaceae</taxon>
        <taxon>Methylobacterium</taxon>
    </lineage>
</organism>
<sequence length="172" mass="18988">MAVTIRTLDASHAALGIAPHVLARRAPFSGFRFGDLSQTVDDQIRRGHALFAFGERHIVGYLGWHLHDRADARLFAETGRPPPLDLPDGADVAWVRRRPRRSRRPSAPWWRPARHAMSADARWACATGRPANASSSTSGSHPAAPFRRFDRVGSKLNRAGFPEAPTLEGMEP</sequence>
<name>A0ABW3WW40_9HYPH</name>
<accession>A0ABW3WW40</accession>
<feature type="region of interest" description="Disordered" evidence="1">
    <location>
        <begin position="128"/>
        <end position="172"/>
    </location>
</feature>
<dbReference type="Proteomes" id="UP001597176">
    <property type="component" value="Unassembled WGS sequence"/>
</dbReference>
<gene>
    <name evidence="2" type="ORF">ACFQ4G_04070</name>
</gene>
<keyword evidence="3" id="KW-1185">Reference proteome</keyword>
<evidence type="ECO:0000313" key="3">
    <source>
        <dbReference type="Proteomes" id="UP001597176"/>
    </source>
</evidence>
<evidence type="ECO:0000256" key="1">
    <source>
        <dbReference type="SAM" id="MobiDB-lite"/>
    </source>
</evidence>
<dbReference type="RefSeq" id="WP_238204127.1">
    <property type="nucleotide sequence ID" value="NZ_JBHTND010000004.1"/>
</dbReference>
<protein>
    <submittedName>
        <fullName evidence="2">Uncharacterized protein</fullName>
    </submittedName>
</protein>
<dbReference type="EMBL" id="JBHTND010000004">
    <property type="protein sequence ID" value="MFD1300760.1"/>
    <property type="molecule type" value="Genomic_DNA"/>
</dbReference>